<accession>A0A167GNJ5</accession>
<proteinExistence type="predicted"/>
<dbReference type="RefSeq" id="WP_063360018.1">
    <property type="nucleotide sequence ID" value="NZ_AUXZ01000006.1"/>
</dbReference>
<feature type="signal peptide" evidence="1">
    <location>
        <begin position="1"/>
        <end position="17"/>
    </location>
</feature>
<evidence type="ECO:0000313" key="2">
    <source>
        <dbReference type="EMBL" id="KZN55855.1"/>
    </source>
</evidence>
<gene>
    <name evidence="2" type="ORF">N476_26285</name>
</gene>
<dbReference type="EMBL" id="AUXZ01000006">
    <property type="protein sequence ID" value="KZN55855.1"/>
    <property type="molecule type" value="Genomic_DNA"/>
</dbReference>
<keyword evidence="1" id="KW-0732">Signal</keyword>
<dbReference type="PATRIC" id="fig|1365251.3.peg.222"/>
<name>A0A167GNJ5_9GAMM</name>
<evidence type="ECO:0000256" key="1">
    <source>
        <dbReference type="SAM" id="SignalP"/>
    </source>
</evidence>
<protein>
    <recommendedName>
        <fullName evidence="4">DUF4367 domain-containing protein</fullName>
    </recommendedName>
</protein>
<dbReference type="OrthoDB" id="6400822at2"/>
<sequence length="177" mass="20189">MRLILILLSIFTCTASASQFPQSSCSGTPYWLEVSAIKLCLEPENVSYLNVLNSKYTSMSIVYDGREYIFQVQTVENATGGLHKKYGLSAYRYFLALALKNNLKVDYSIAYEIHELKSEHEINVYESSEWAVFTLISNHRSFDEVFIINKKSQSIFQIGGKFDQKTIMSLLSKVKLP</sequence>
<dbReference type="AlphaFoldDB" id="A0A167GNJ5"/>
<reference evidence="2 3" key="1">
    <citation type="submission" date="2013-07" db="EMBL/GenBank/DDBJ databases">
        <title>Comparative Genomic and Metabolomic Analysis of Twelve Strains of Pseudoalteromonas luteoviolacea.</title>
        <authorList>
            <person name="Vynne N.G."/>
            <person name="Mansson M."/>
            <person name="Gram L."/>
        </authorList>
    </citation>
    <scope>NUCLEOTIDE SEQUENCE [LARGE SCALE GENOMIC DNA]</scope>
    <source>
        <strain evidence="2 3">H33</strain>
    </source>
</reference>
<dbReference type="Proteomes" id="UP000076503">
    <property type="component" value="Unassembled WGS sequence"/>
</dbReference>
<organism evidence="2 3">
    <name type="scientific">Pseudoalteromonas luteoviolacea H33</name>
    <dbReference type="NCBI Taxonomy" id="1365251"/>
    <lineage>
        <taxon>Bacteria</taxon>
        <taxon>Pseudomonadati</taxon>
        <taxon>Pseudomonadota</taxon>
        <taxon>Gammaproteobacteria</taxon>
        <taxon>Alteromonadales</taxon>
        <taxon>Pseudoalteromonadaceae</taxon>
        <taxon>Pseudoalteromonas</taxon>
    </lineage>
</organism>
<evidence type="ECO:0008006" key="4">
    <source>
        <dbReference type="Google" id="ProtNLM"/>
    </source>
</evidence>
<feature type="chain" id="PRO_5007887056" description="DUF4367 domain-containing protein" evidence="1">
    <location>
        <begin position="18"/>
        <end position="177"/>
    </location>
</feature>
<evidence type="ECO:0000313" key="3">
    <source>
        <dbReference type="Proteomes" id="UP000076503"/>
    </source>
</evidence>
<comment type="caution">
    <text evidence="2">The sequence shown here is derived from an EMBL/GenBank/DDBJ whole genome shotgun (WGS) entry which is preliminary data.</text>
</comment>